<dbReference type="GO" id="GO:0005794">
    <property type="term" value="C:Golgi apparatus"/>
    <property type="evidence" value="ECO:0007669"/>
    <property type="project" value="UniProtKB-SubCell"/>
</dbReference>
<evidence type="ECO:0000313" key="19">
    <source>
        <dbReference type="Proteomes" id="UP001187415"/>
    </source>
</evidence>
<feature type="transmembrane region" description="Helical" evidence="16">
    <location>
        <begin position="221"/>
        <end position="248"/>
    </location>
</feature>
<keyword evidence="11" id="KW-0496">Mitochondrion</keyword>
<dbReference type="Gene3D" id="3.40.50.300">
    <property type="entry name" value="P-loop containing nucleotide triphosphate hydrolases"/>
    <property type="match status" value="1"/>
</dbReference>
<evidence type="ECO:0000256" key="7">
    <source>
        <dbReference type="ARBA" id="ARBA00022737"/>
    </source>
</evidence>
<evidence type="ECO:0000256" key="12">
    <source>
        <dbReference type="ARBA" id="ARBA00023134"/>
    </source>
</evidence>
<dbReference type="CDD" id="cd01852">
    <property type="entry name" value="AIG1"/>
    <property type="match status" value="1"/>
</dbReference>
<evidence type="ECO:0000259" key="17">
    <source>
        <dbReference type="PROSITE" id="PS51720"/>
    </source>
</evidence>
<keyword evidence="9" id="KW-0256">Endoplasmic reticulum</keyword>
<dbReference type="AlphaFoldDB" id="A0AA88M5A6"/>
<dbReference type="InterPro" id="IPR027417">
    <property type="entry name" value="P-loop_NTPase"/>
</dbReference>
<dbReference type="PROSITE" id="PS51720">
    <property type="entry name" value="G_AIG1"/>
    <property type="match status" value="1"/>
</dbReference>
<evidence type="ECO:0000256" key="6">
    <source>
        <dbReference type="ARBA" id="ARBA00022490"/>
    </source>
</evidence>
<evidence type="ECO:0000256" key="13">
    <source>
        <dbReference type="ARBA" id="ARBA00056809"/>
    </source>
</evidence>
<dbReference type="SUPFAM" id="SSF52540">
    <property type="entry name" value="P-loop containing nucleoside triphosphate hydrolases"/>
    <property type="match status" value="1"/>
</dbReference>
<dbReference type="GO" id="GO:0005829">
    <property type="term" value="C:cytosol"/>
    <property type="evidence" value="ECO:0007669"/>
    <property type="project" value="UniProtKB-SubCell"/>
</dbReference>
<feature type="transmembrane region" description="Helical" evidence="16">
    <location>
        <begin position="254"/>
        <end position="282"/>
    </location>
</feature>
<keyword evidence="12" id="KW-0342">GTP-binding</keyword>
<keyword evidence="16" id="KW-0812">Transmembrane</keyword>
<keyword evidence="10" id="KW-0333">Golgi apparatus</keyword>
<dbReference type="PANTHER" id="PTHR10903:SF186">
    <property type="entry name" value="GTPASE IMAP FAMILY MEMBER 4-LIKE-RELATED"/>
    <property type="match status" value="1"/>
</dbReference>
<evidence type="ECO:0000256" key="3">
    <source>
        <dbReference type="ARBA" id="ARBA00004514"/>
    </source>
</evidence>
<dbReference type="InterPro" id="IPR006703">
    <property type="entry name" value="G_AIG1"/>
</dbReference>
<evidence type="ECO:0000256" key="4">
    <source>
        <dbReference type="ARBA" id="ARBA00004555"/>
    </source>
</evidence>
<keyword evidence="7" id="KW-0677">Repeat</keyword>
<organism evidence="18 19">
    <name type="scientific">Channa striata</name>
    <name type="common">Snakehead murrel</name>
    <name type="synonym">Ophicephalus striatus</name>
    <dbReference type="NCBI Taxonomy" id="64152"/>
    <lineage>
        <taxon>Eukaryota</taxon>
        <taxon>Metazoa</taxon>
        <taxon>Chordata</taxon>
        <taxon>Craniata</taxon>
        <taxon>Vertebrata</taxon>
        <taxon>Euteleostomi</taxon>
        <taxon>Actinopterygii</taxon>
        <taxon>Neopterygii</taxon>
        <taxon>Teleostei</taxon>
        <taxon>Neoteleostei</taxon>
        <taxon>Acanthomorphata</taxon>
        <taxon>Anabantaria</taxon>
        <taxon>Anabantiformes</taxon>
        <taxon>Channoidei</taxon>
        <taxon>Channidae</taxon>
        <taxon>Channa</taxon>
    </lineage>
</organism>
<gene>
    <name evidence="18" type="ORF">Q5P01_018705</name>
</gene>
<reference evidence="18" key="1">
    <citation type="submission" date="2023-07" db="EMBL/GenBank/DDBJ databases">
        <title>Chromosome-level Genome Assembly of Striped Snakehead (Channa striata).</title>
        <authorList>
            <person name="Liu H."/>
        </authorList>
    </citation>
    <scope>NUCLEOTIDE SEQUENCE</scope>
    <source>
        <strain evidence="18">Gz</strain>
        <tissue evidence="18">Muscle</tissue>
    </source>
</reference>
<evidence type="ECO:0000256" key="2">
    <source>
        <dbReference type="ARBA" id="ARBA00004240"/>
    </source>
</evidence>
<keyword evidence="16" id="KW-0472">Membrane</keyword>
<dbReference type="GO" id="GO:0005525">
    <property type="term" value="F:GTP binding"/>
    <property type="evidence" value="ECO:0007669"/>
    <property type="project" value="UniProtKB-KW"/>
</dbReference>
<evidence type="ECO:0000256" key="15">
    <source>
        <dbReference type="ARBA" id="ARBA00077278"/>
    </source>
</evidence>
<dbReference type="PANTHER" id="PTHR10903">
    <property type="entry name" value="GTPASE, IMAP FAMILY MEMBER-RELATED"/>
    <property type="match status" value="1"/>
</dbReference>
<dbReference type="GO" id="GO:0005739">
    <property type="term" value="C:mitochondrion"/>
    <property type="evidence" value="ECO:0007669"/>
    <property type="project" value="UniProtKB-SubCell"/>
</dbReference>
<dbReference type="FunFam" id="3.40.50.300:FF:000536">
    <property type="entry name" value="GTPase IMAP family member 8"/>
    <property type="match status" value="1"/>
</dbReference>
<keyword evidence="19" id="KW-1185">Reference proteome</keyword>
<keyword evidence="16" id="KW-1133">Transmembrane helix</keyword>
<comment type="function">
    <text evidence="13">Exerts an anti-apoptotic effect in the immune system and is involved in responses to infections.</text>
</comment>
<name>A0AA88M5A6_CHASR</name>
<protein>
    <recommendedName>
        <fullName evidence="14">GTPase IMAP family member 8</fullName>
    </recommendedName>
    <alternativeName>
        <fullName evidence="15">Immune-associated nucleotide-binding protein 9</fullName>
    </alternativeName>
</protein>
<dbReference type="InterPro" id="IPR045058">
    <property type="entry name" value="GIMA/IAN/Toc"/>
</dbReference>
<feature type="domain" description="AIG1-type G" evidence="17">
    <location>
        <begin position="12"/>
        <end position="214"/>
    </location>
</feature>
<evidence type="ECO:0000256" key="16">
    <source>
        <dbReference type="SAM" id="Phobius"/>
    </source>
</evidence>
<comment type="caution">
    <text evidence="18">The sequence shown here is derived from an EMBL/GenBank/DDBJ whole genome shotgun (WGS) entry which is preliminary data.</text>
</comment>
<sequence>MDDRYRLLKSEDTDLRIVLVGKSGVGKSATGNTILRRKAFNSKMSASTVTQECQNEIGEFDGQTVAVVDTPGLFDTRKSESKMKEEVFKCVSFVAPGPHVFLVVIQLSRFTKQEQKTVKIIKGLFGKKAAKHTMILFTRGDELEDEGVSVESFIGENPDLNELIAQCHGGYHVFNNKKEDPAGQQVRDLLDKIKTMGERNGGTYYTSDKWKMLMVKAMGGGAIGGAVVGVAAGVGVEAAVGTAVALGADAAVGAAFGLVGGPVGAAVGVLVGVGVGISAVMVKEKACITQ</sequence>
<evidence type="ECO:0000256" key="14">
    <source>
        <dbReference type="ARBA" id="ARBA00073539"/>
    </source>
</evidence>
<evidence type="ECO:0000256" key="9">
    <source>
        <dbReference type="ARBA" id="ARBA00022824"/>
    </source>
</evidence>
<accession>A0AA88M5A6</accession>
<evidence type="ECO:0000256" key="8">
    <source>
        <dbReference type="ARBA" id="ARBA00022741"/>
    </source>
</evidence>
<evidence type="ECO:0000256" key="11">
    <source>
        <dbReference type="ARBA" id="ARBA00023128"/>
    </source>
</evidence>
<evidence type="ECO:0000256" key="10">
    <source>
        <dbReference type="ARBA" id="ARBA00023034"/>
    </source>
</evidence>
<dbReference type="GO" id="GO:0005783">
    <property type="term" value="C:endoplasmic reticulum"/>
    <property type="evidence" value="ECO:0007669"/>
    <property type="project" value="UniProtKB-SubCell"/>
</dbReference>
<proteinExistence type="inferred from homology"/>
<evidence type="ECO:0000313" key="18">
    <source>
        <dbReference type="EMBL" id="KAK2830774.1"/>
    </source>
</evidence>
<comment type="subcellular location">
    <subcellularLocation>
        <location evidence="3">Cytoplasm</location>
        <location evidence="3">Cytosol</location>
    </subcellularLocation>
    <subcellularLocation>
        <location evidence="2">Endoplasmic reticulum</location>
    </subcellularLocation>
    <subcellularLocation>
        <location evidence="4">Golgi apparatus</location>
    </subcellularLocation>
    <subcellularLocation>
        <location evidence="1">Mitochondrion</location>
    </subcellularLocation>
</comment>
<evidence type="ECO:0000256" key="1">
    <source>
        <dbReference type="ARBA" id="ARBA00004173"/>
    </source>
</evidence>
<dbReference type="Pfam" id="PF04548">
    <property type="entry name" value="AIG1"/>
    <property type="match status" value="1"/>
</dbReference>
<keyword evidence="8" id="KW-0547">Nucleotide-binding</keyword>
<dbReference type="Proteomes" id="UP001187415">
    <property type="component" value="Unassembled WGS sequence"/>
</dbReference>
<dbReference type="EMBL" id="JAUPFM010000014">
    <property type="protein sequence ID" value="KAK2830774.1"/>
    <property type="molecule type" value="Genomic_DNA"/>
</dbReference>
<comment type="similarity">
    <text evidence="5">Belongs to the TRAFAC class TrmE-Era-EngA-EngB-Septin-like GTPase superfamily. AIG1/Toc34/Toc159-like paraseptin GTPase family. IAN subfamily.</text>
</comment>
<keyword evidence="6" id="KW-0963">Cytoplasm</keyword>
<evidence type="ECO:0000256" key="5">
    <source>
        <dbReference type="ARBA" id="ARBA00008535"/>
    </source>
</evidence>